<dbReference type="OrthoDB" id="63533at2759"/>
<dbReference type="SUPFAM" id="SSF52540">
    <property type="entry name" value="P-loop containing nucleoside triphosphate hydrolases"/>
    <property type="match status" value="1"/>
</dbReference>
<dbReference type="PROSITE" id="PS51421">
    <property type="entry name" value="RAS"/>
    <property type="match status" value="1"/>
</dbReference>
<dbReference type="Proteomes" id="UP000008837">
    <property type="component" value="Unassembled WGS sequence"/>
</dbReference>
<keyword evidence="4" id="KW-1185">Reference proteome</keyword>
<dbReference type="InParanoid" id="A8PW09"/>
<dbReference type="SMART" id="SM00173">
    <property type="entry name" value="RAS"/>
    <property type="match status" value="1"/>
</dbReference>
<dbReference type="SMART" id="SM00174">
    <property type="entry name" value="RHO"/>
    <property type="match status" value="1"/>
</dbReference>
<evidence type="ECO:0000313" key="4">
    <source>
        <dbReference type="Proteomes" id="UP000008837"/>
    </source>
</evidence>
<dbReference type="Pfam" id="PF00071">
    <property type="entry name" value="Ras"/>
    <property type="match status" value="1"/>
</dbReference>
<accession>A8PW09</accession>
<dbReference type="KEGG" id="mgl:MGL_1001"/>
<dbReference type="CDD" id="cd01860">
    <property type="entry name" value="Rab5_related"/>
    <property type="match status" value="1"/>
</dbReference>
<dbReference type="Gene3D" id="3.40.50.300">
    <property type="entry name" value="P-loop containing nucleotide triphosphate hydrolases"/>
    <property type="match status" value="1"/>
</dbReference>
<dbReference type="PRINTS" id="PR00449">
    <property type="entry name" value="RASTRNSFRMNG"/>
</dbReference>
<proteinExistence type="predicted"/>
<evidence type="ECO:0008006" key="5">
    <source>
        <dbReference type="Google" id="ProtNLM"/>
    </source>
</evidence>
<dbReference type="RefSeq" id="XP_001731733.1">
    <property type="nucleotide sequence ID" value="XM_001731681.1"/>
</dbReference>
<dbReference type="InterPro" id="IPR027417">
    <property type="entry name" value="P-loop_NTPase"/>
</dbReference>
<dbReference type="SMART" id="SM00176">
    <property type="entry name" value="RAN"/>
    <property type="match status" value="1"/>
</dbReference>
<dbReference type="NCBIfam" id="TIGR00231">
    <property type="entry name" value="small_GTP"/>
    <property type="match status" value="1"/>
</dbReference>
<feature type="region of interest" description="Disordered" evidence="2">
    <location>
        <begin position="177"/>
        <end position="220"/>
    </location>
</feature>
<gene>
    <name evidence="3" type="ORF">MGL_1001</name>
</gene>
<protein>
    <recommendedName>
        <fullName evidence="5">GTP-binding protein ypt5</fullName>
    </recommendedName>
</protein>
<dbReference type="GO" id="GO:0003924">
    <property type="term" value="F:GTPase activity"/>
    <property type="evidence" value="ECO:0007669"/>
    <property type="project" value="InterPro"/>
</dbReference>
<dbReference type="PANTHER" id="PTHR47978">
    <property type="match status" value="1"/>
</dbReference>
<dbReference type="VEuPathDB" id="FungiDB:MGL_1001"/>
<evidence type="ECO:0000313" key="3">
    <source>
        <dbReference type="EMBL" id="EDP44519.1"/>
    </source>
</evidence>
<keyword evidence="1" id="KW-0547">Nucleotide-binding</keyword>
<dbReference type="FunFam" id="3.40.50.300:FF:000851">
    <property type="entry name" value="Ras-related small GTP-binding family protein"/>
    <property type="match status" value="1"/>
</dbReference>
<dbReference type="PROSITE" id="PS51419">
    <property type="entry name" value="RAB"/>
    <property type="match status" value="1"/>
</dbReference>
<dbReference type="FunCoup" id="A8PW09">
    <property type="interactions" value="409"/>
</dbReference>
<reference evidence="3 4" key="1">
    <citation type="journal article" date="2007" name="Proc. Natl. Acad. Sci. U.S.A.">
        <title>Dandruff-associated Malassezia genomes reveal convergent and divergent virulence traits shared with plant and human fungal pathogens.</title>
        <authorList>
            <person name="Xu J."/>
            <person name="Saunders C.W."/>
            <person name="Hu P."/>
            <person name="Grant R.A."/>
            <person name="Boekhout T."/>
            <person name="Kuramae E.E."/>
            <person name="Kronstad J.W."/>
            <person name="Deangelis Y.M."/>
            <person name="Reeder N.L."/>
            <person name="Johnstone K.R."/>
            <person name="Leland M."/>
            <person name="Fieno A.M."/>
            <person name="Begley W.M."/>
            <person name="Sun Y."/>
            <person name="Lacey M.P."/>
            <person name="Chaudhary T."/>
            <person name="Keough T."/>
            <person name="Chu L."/>
            <person name="Sears R."/>
            <person name="Yuan B."/>
            <person name="Dawson T.L.Jr."/>
        </authorList>
    </citation>
    <scope>NUCLEOTIDE SEQUENCE [LARGE SCALE GENOMIC DNA]</scope>
    <source>
        <strain evidence="4">ATCC MYA-4612 / CBS 7966</strain>
    </source>
</reference>
<dbReference type="PROSITE" id="PS51420">
    <property type="entry name" value="RHO"/>
    <property type="match status" value="1"/>
</dbReference>
<feature type="compositionally biased region" description="Gly residues" evidence="2">
    <location>
        <begin position="183"/>
        <end position="192"/>
    </location>
</feature>
<evidence type="ECO:0000256" key="1">
    <source>
        <dbReference type="ARBA" id="ARBA00022741"/>
    </source>
</evidence>
<dbReference type="EMBL" id="AAYY01000003">
    <property type="protein sequence ID" value="EDP44519.1"/>
    <property type="molecule type" value="Genomic_DNA"/>
</dbReference>
<dbReference type="GeneID" id="5856038"/>
<dbReference type="SMART" id="SM00175">
    <property type="entry name" value="RAB"/>
    <property type="match status" value="1"/>
</dbReference>
<dbReference type="InterPro" id="IPR001806">
    <property type="entry name" value="Small_GTPase"/>
</dbReference>
<evidence type="ECO:0000256" key="2">
    <source>
        <dbReference type="SAM" id="MobiDB-lite"/>
    </source>
</evidence>
<sequence length="220" mass="23585">MSSVASFKLVLLGESSVGKSSVALRFVKDQFEDYRESTIGAAFLTQTVRRQDGATIKLEIWDTAGQERYKSLAPMYYRNAHCALVVYDITEQESFENAKSWIRELQRHADANITIALVGNKLDLAETSRTVSAEDGQKYADSEGLMFMETSAKTPTNVTELFTLVANKLPLDRGMGVKRGESAAGGGSGGAAGASARPANGPVKLGTSSQPSTNQDACSC</sequence>
<dbReference type="STRING" id="425265.A8PW09"/>
<comment type="caution">
    <text evidence="3">The sequence shown here is derived from an EMBL/GenBank/DDBJ whole genome shotgun (WGS) entry which is preliminary data.</text>
</comment>
<dbReference type="OMA" id="DEEGLMW"/>
<dbReference type="GO" id="GO:0005525">
    <property type="term" value="F:GTP binding"/>
    <property type="evidence" value="ECO:0007669"/>
    <property type="project" value="InterPro"/>
</dbReference>
<dbReference type="InterPro" id="IPR005225">
    <property type="entry name" value="Small_GTP-bd"/>
</dbReference>
<name>A8PW09_MALGO</name>
<dbReference type="AlphaFoldDB" id="A8PW09"/>
<organism evidence="3 4">
    <name type="scientific">Malassezia globosa (strain ATCC MYA-4612 / CBS 7966)</name>
    <name type="common">Dandruff-associated fungus</name>
    <dbReference type="NCBI Taxonomy" id="425265"/>
    <lineage>
        <taxon>Eukaryota</taxon>
        <taxon>Fungi</taxon>
        <taxon>Dikarya</taxon>
        <taxon>Basidiomycota</taxon>
        <taxon>Ustilaginomycotina</taxon>
        <taxon>Malasseziomycetes</taxon>
        <taxon>Malasseziales</taxon>
        <taxon>Malasseziaceae</taxon>
        <taxon>Malassezia</taxon>
    </lineage>
</organism>
<feature type="compositionally biased region" description="Polar residues" evidence="2">
    <location>
        <begin position="206"/>
        <end position="220"/>
    </location>
</feature>